<dbReference type="SUPFAM" id="SSF143592">
    <property type="entry name" value="TTHA1528-like"/>
    <property type="match status" value="1"/>
</dbReference>
<proteinExistence type="predicted"/>
<reference evidence="2" key="1">
    <citation type="journal article" date="2019" name="Int. J. Syst. Evol. Microbiol.">
        <title>The Global Catalogue of Microorganisms (GCM) 10K type strain sequencing project: providing services to taxonomists for standard genome sequencing and annotation.</title>
        <authorList>
            <consortium name="The Broad Institute Genomics Platform"/>
            <consortium name="The Broad Institute Genome Sequencing Center for Infectious Disease"/>
            <person name="Wu L."/>
            <person name="Ma J."/>
        </authorList>
    </citation>
    <scope>NUCLEOTIDE SEQUENCE [LARGE SCALE GENOMIC DNA]</scope>
    <source>
        <strain evidence="2">CCTCC AB 2013263</strain>
    </source>
</reference>
<dbReference type="Pfam" id="PF11432">
    <property type="entry name" value="DUF3197"/>
    <property type="match status" value="1"/>
</dbReference>
<dbReference type="EMBL" id="JBHRZF010000217">
    <property type="protein sequence ID" value="MFC3862859.1"/>
    <property type="molecule type" value="Genomic_DNA"/>
</dbReference>
<protein>
    <submittedName>
        <fullName evidence="1">DUF3197 domain-containing protein</fullName>
    </submittedName>
</protein>
<evidence type="ECO:0000313" key="2">
    <source>
        <dbReference type="Proteomes" id="UP001595748"/>
    </source>
</evidence>
<dbReference type="RefSeq" id="WP_380080796.1">
    <property type="nucleotide sequence ID" value="NZ_JBHRZF010000217.1"/>
</dbReference>
<accession>A0ABV8ABN5</accession>
<evidence type="ECO:0000313" key="1">
    <source>
        <dbReference type="EMBL" id="MFC3862859.1"/>
    </source>
</evidence>
<sequence length="139" mass="15027">MKIDEPLGVPGAPLDTLQAVQDVFTSDKVTQGQMILITDQHGRRDQAQYAALIRVPGHATELTAPAFGPQFGEAGVQALRDLAVWADTHGLIVKETVLSPGDFTRLVGEPDEQEIMRLIAAANPADIGIYTTLPRRLDD</sequence>
<organism evidence="1 2">
    <name type="scientific">Deinococcus antarcticus</name>
    <dbReference type="NCBI Taxonomy" id="1298767"/>
    <lineage>
        <taxon>Bacteria</taxon>
        <taxon>Thermotogati</taxon>
        <taxon>Deinococcota</taxon>
        <taxon>Deinococci</taxon>
        <taxon>Deinococcales</taxon>
        <taxon>Deinococcaceae</taxon>
        <taxon>Deinococcus</taxon>
    </lineage>
</organism>
<dbReference type="Gene3D" id="3.40.1530.10">
    <property type="entry name" value="TTHA1528-like"/>
    <property type="match status" value="1"/>
</dbReference>
<gene>
    <name evidence="1" type="ORF">ACFOPQ_19015</name>
</gene>
<dbReference type="Proteomes" id="UP001595748">
    <property type="component" value="Unassembled WGS sequence"/>
</dbReference>
<dbReference type="InterPro" id="IPR024443">
    <property type="entry name" value="DUF3197"/>
</dbReference>
<keyword evidence="2" id="KW-1185">Reference proteome</keyword>
<name>A0ABV8ABN5_9DEIO</name>
<comment type="caution">
    <text evidence="1">The sequence shown here is derived from an EMBL/GenBank/DDBJ whole genome shotgun (WGS) entry which is preliminary data.</text>
</comment>
<dbReference type="InterPro" id="IPR036828">
    <property type="entry name" value="TTHA1528-like_sf"/>
</dbReference>